<protein>
    <submittedName>
        <fullName evidence="1">Uncharacterized protein</fullName>
    </submittedName>
</protein>
<gene>
    <name evidence="1" type="ORF">PGTUg99_000526</name>
</gene>
<evidence type="ECO:0000313" key="2">
    <source>
        <dbReference type="Proteomes" id="UP000325313"/>
    </source>
</evidence>
<accession>A0A5B0QYD8</accession>
<dbReference type="AlphaFoldDB" id="A0A5B0QYD8"/>
<comment type="caution">
    <text evidence="1">The sequence shown here is derived from an EMBL/GenBank/DDBJ whole genome shotgun (WGS) entry which is preliminary data.</text>
</comment>
<evidence type="ECO:0000313" key="1">
    <source>
        <dbReference type="EMBL" id="KAA1118288.1"/>
    </source>
</evidence>
<dbReference type="EMBL" id="VDEP01000258">
    <property type="protein sequence ID" value="KAA1118288.1"/>
    <property type="molecule type" value="Genomic_DNA"/>
</dbReference>
<name>A0A5B0QYD8_PUCGR</name>
<dbReference type="Proteomes" id="UP000325313">
    <property type="component" value="Unassembled WGS sequence"/>
</dbReference>
<proteinExistence type="predicted"/>
<sequence length="80" mass="9166">MAEVINRAVDSNLSSTKLFREPSKFFSVLEHACCRKILKVFNESFSERLKRQSPLLPDRILTTSASAVEIPEFRTSFRTS</sequence>
<reference evidence="1 2" key="1">
    <citation type="submission" date="2019-05" db="EMBL/GenBank/DDBJ databases">
        <title>Emergence of the Ug99 lineage of the wheat stem rust pathogen through somatic hybridization.</title>
        <authorList>
            <person name="Li F."/>
            <person name="Upadhyaya N.M."/>
            <person name="Sperschneider J."/>
            <person name="Matny O."/>
            <person name="Nguyen-Phuc H."/>
            <person name="Mago R."/>
            <person name="Raley C."/>
            <person name="Miller M.E."/>
            <person name="Silverstein K.A.T."/>
            <person name="Henningsen E."/>
            <person name="Hirsch C.D."/>
            <person name="Visser B."/>
            <person name="Pretorius Z.A."/>
            <person name="Steffenson B.J."/>
            <person name="Schwessinger B."/>
            <person name="Dodds P.N."/>
            <person name="Figueroa M."/>
        </authorList>
    </citation>
    <scope>NUCLEOTIDE SEQUENCE [LARGE SCALE GENOMIC DNA]</scope>
    <source>
        <strain evidence="1 2">Ug99</strain>
    </source>
</reference>
<organism evidence="1 2">
    <name type="scientific">Puccinia graminis f. sp. tritici</name>
    <dbReference type="NCBI Taxonomy" id="56615"/>
    <lineage>
        <taxon>Eukaryota</taxon>
        <taxon>Fungi</taxon>
        <taxon>Dikarya</taxon>
        <taxon>Basidiomycota</taxon>
        <taxon>Pucciniomycotina</taxon>
        <taxon>Pucciniomycetes</taxon>
        <taxon>Pucciniales</taxon>
        <taxon>Pucciniaceae</taxon>
        <taxon>Puccinia</taxon>
    </lineage>
</organism>